<dbReference type="Gene3D" id="1.20.1250.20">
    <property type="entry name" value="MFS general substrate transporter like domains"/>
    <property type="match status" value="1"/>
</dbReference>
<evidence type="ECO:0000313" key="7">
    <source>
        <dbReference type="EMBL" id="TRX76608.1"/>
    </source>
</evidence>
<feature type="transmembrane region" description="Helical" evidence="5">
    <location>
        <begin position="22"/>
        <end position="46"/>
    </location>
</feature>
<dbReference type="Pfam" id="PF07690">
    <property type="entry name" value="MFS_1"/>
    <property type="match status" value="1"/>
</dbReference>
<feature type="domain" description="Major facilitator superfamily (MFS) profile" evidence="6">
    <location>
        <begin position="24"/>
        <end position="439"/>
    </location>
</feature>
<dbReference type="PROSITE" id="PS50850">
    <property type="entry name" value="MFS"/>
    <property type="match status" value="1"/>
</dbReference>
<dbReference type="PANTHER" id="PTHR23508">
    <property type="entry name" value="CARBOXYLIC ACID TRANSPORTER PROTEIN HOMOLOG"/>
    <property type="match status" value="1"/>
</dbReference>
<comment type="subcellular location">
    <subcellularLocation>
        <location evidence="1">Membrane</location>
        <topology evidence="1">Multi-pass membrane protein</topology>
    </subcellularLocation>
</comment>
<dbReference type="PANTHER" id="PTHR23508:SF10">
    <property type="entry name" value="CARBOXYLIC ACID TRANSPORTER PROTEIN HOMOLOG"/>
    <property type="match status" value="1"/>
</dbReference>
<dbReference type="GO" id="GO:0005886">
    <property type="term" value="C:plasma membrane"/>
    <property type="evidence" value="ECO:0007669"/>
    <property type="project" value="TreeGrafter"/>
</dbReference>
<name>A0A553H4E9_9PSED</name>
<proteinExistence type="predicted"/>
<dbReference type="PROSITE" id="PS00217">
    <property type="entry name" value="SUGAR_TRANSPORT_2"/>
    <property type="match status" value="1"/>
</dbReference>
<dbReference type="RefSeq" id="WP_143486239.1">
    <property type="nucleotide sequence ID" value="NZ_VJOY01000001.1"/>
</dbReference>
<feature type="transmembrane region" description="Helical" evidence="5">
    <location>
        <begin position="349"/>
        <end position="372"/>
    </location>
</feature>
<feature type="transmembrane region" description="Helical" evidence="5">
    <location>
        <begin position="296"/>
        <end position="316"/>
    </location>
</feature>
<gene>
    <name evidence="7" type="ORF">FM069_00875</name>
</gene>
<comment type="caution">
    <text evidence="7">The sequence shown here is derived from an EMBL/GenBank/DDBJ whole genome shotgun (WGS) entry which is preliminary data.</text>
</comment>
<feature type="transmembrane region" description="Helical" evidence="5">
    <location>
        <begin position="147"/>
        <end position="170"/>
    </location>
</feature>
<dbReference type="OrthoDB" id="7066727at2"/>
<feature type="transmembrane region" description="Helical" evidence="5">
    <location>
        <begin position="260"/>
        <end position="284"/>
    </location>
</feature>
<feature type="transmembrane region" description="Helical" evidence="5">
    <location>
        <begin position="115"/>
        <end position="135"/>
    </location>
</feature>
<sequence>MESQIANFHAALDKRPVSGQQWLMLLLLVFLLVTDGYDAQVISYVVPVLVQEWNMPAAAFGPVFSANLFGLTLGALLVSPLGDRIGIRRVLLACVALYACLTVSMVLATNIEVLMAMRFVCGLGMGAAMPSTMALMAEYSPPRLRTVMVTMAACGYSLGGVLGGFIAAAVMDTHGWQAVFVAGGITPLLLLPFLFKYLPDSLSHLFADAPPYARLLKITRRFMPDWEVPPPAPANPQAKVPSSSLPVVNLFRNGWARPTLFIWGTFLASLVLTYFYLSWLPVLLKQSGMSLNAANITTSLFLLSGVTGAVIMSYLADKLQNKTRVLAIMLAGAAVATICIGRSQGHADLLVAFVLLAGFCIIGGQLMLNSFTSSFYPSYARATGIGWAMGIGRFGSIMAPMLGSLLLSLNTPTEQIFYLFVVPAVVAMVLIIQVRKPRDEPPAQPPVPTREPLGSR</sequence>
<evidence type="ECO:0000256" key="4">
    <source>
        <dbReference type="ARBA" id="ARBA00023136"/>
    </source>
</evidence>
<dbReference type="InterPro" id="IPR036259">
    <property type="entry name" value="MFS_trans_sf"/>
</dbReference>
<dbReference type="InterPro" id="IPR020846">
    <property type="entry name" value="MFS_dom"/>
</dbReference>
<organism evidence="7 8">
    <name type="scientific">Pseudomonas mangiferae</name>
    <dbReference type="NCBI Taxonomy" id="2593654"/>
    <lineage>
        <taxon>Bacteria</taxon>
        <taxon>Pseudomonadati</taxon>
        <taxon>Pseudomonadota</taxon>
        <taxon>Gammaproteobacteria</taxon>
        <taxon>Pseudomonadales</taxon>
        <taxon>Pseudomonadaceae</taxon>
        <taxon>Pseudomonas</taxon>
    </lineage>
</organism>
<evidence type="ECO:0000256" key="5">
    <source>
        <dbReference type="SAM" id="Phobius"/>
    </source>
</evidence>
<evidence type="ECO:0000256" key="2">
    <source>
        <dbReference type="ARBA" id="ARBA00022692"/>
    </source>
</evidence>
<keyword evidence="3 5" id="KW-1133">Transmembrane helix</keyword>
<reference evidence="7 8" key="1">
    <citation type="submission" date="2019-07" db="EMBL/GenBank/DDBJ databases">
        <title>Pseudomonas mangiferae sp. nov., isolated from bark of mango tree in Thailand.</title>
        <authorList>
            <person name="Srisuk N."/>
            <person name="Anurat P."/>
        </authorList>
    </citation>
    <scope>NUCLEOTIDE SEQUENCE [LARGE SCALE GENOMIC DNA]</scope>
    <source>
        <strain evidence="7 8">DMKU_BBB3-04</strain>
    </source>
</reference>
<protein>
    <submittedName>
        <fullName evidence="7">Aromatic acid/H+ symport family MFS transporter</fullName>
    </submittedName>
</protein>
<dbReference type="InterPro" id="IPR005829">
    <property type="entry name" value="Sugar_transporter_CS"/>
</dbReference>
<dbReference type="Proteomes" id="UP000315235">
    <property type="component" value="Unassembled WGS sequence"/>
</dbReference>
<evidence type="ECO:0000256" key="1">
    <source>
        <dbReference type="ARBA" id="ARBA00004141"/>
    </source>
</evidence>
<evidence type="ECO:0000259" key="6">
    <source>
        <dbReference type="PROSITE" id="PS50850"/>
    </source>
</evidence>
<feature type="transmembrane region" description="Helical" evidence="5">
    <location>
        <begin position="325"/>
        <end position="343"/>
    </location>
</feature>
<dbReference type="SUPFAM" id="SSF103473">
    <property type="entry name" value="MFS general substrate transporter"/>
    <property type="match status" value="1"/>
</dbReference>
<feature type="transmembrane region" description="Helical" evidence="5">
    <location>
        <begin position="176"/>
        <end position="195"/>
    </location>
</feature>
<feature type="transmembrane region" description="Helical" evidence="5">
    <location>
        <begin position="415"/>
        <end position="434"/>
    </location>
</feature>
<dbReference type="InterPro" id="IPR011701">
    <property type="entry name" value="MFS"/>
</dbReference>
<keyword evidence="8" id="KW-1185">Reference proteome</keyword>
<evidence type="ECO:0000313" key="8">
    <source>
        <dbReference type="Proteomes" id="UP000315235"/>
    </source>
</evidence>
<dbReference type="GO" id="GO:0046943">
    <property type="term" value="F:carboxylic acid transmembrane transporter activity"/>
    <property type="evidence" value="ECO:0007669"/>
    <property type="project" value="TreeGrafter"/>
</dbReference>
<keyword evidence="4 5" id="KW-0472">Membrane</keyword>
<keyword evidence="2 5" id="KW-0812">Transmembrane</keyword>
<dbReference type="AlphaFoldDB" id="A0A553H4E9"/>
<feature type="transmembrane region" description="Helical" evidence="5">
    <location>
        <begin position="384"/>
        <end position="409"/>
    </location>
</feature>
<feature type="transmembrane region" description="Helical" evidence="5">
    <location>
        <begin position="90"/>
        <end position="109"/>
    </location>
</feature>
<evidence type="ECO:0000256" key="3">
    <source>
        <dbReference type="ARBA" id="ARBA00022989"/>
    </source>
</evidence>
<dbReference type="EMBL" id="VJOY01000001">
    <property type="protein sequence ID" value="TRX76608.1"/>
    <property type="molecule type" value="Genomic_DNA"/>
</dbReference>
<accession>A0A553H4E9</accession>
<dbReference type="CDD" id="cd17365">
    <property type="entry name" value="MFS_PcaK_like"/>
    <property type="match status" value="1"/>
</dbReference>
<feature type="transmembrane region" description="Helical" evidence="5">
    <location>
        <begin position="58"/>
        <end position="78"/>
    </location>
</feature>